<evidence type="ECO:0000256" key="4">
    <source>
        <dbReference type="ARBA" id="ARBA00022692"/>
    </source>
</evidence>
<feature type="transmembrane region" description="Helical" evidence="7">
    <location>
        <begin position="143"/>
        <end position="165"/>
    </location>
</feature>
<evidence type="ECO:0000313" key="8">
    <source>
        <dbReference type="EMBL" id="MBC2398570.1"/>
    </source>
</evidence>
<dbReference type="EMBL" id="JAAZWO010000015">
    <property type="protein sequence ID" value="MBC2398570.1"/>
    <property type="molecule type" value="Genomic_DNA"/>
</dbReference>
<gene>
    <name evidence="8" type="ORF">HGG79_12415</name>
</gene>
<keyword evidence="4 7" id="KW-0812">Transmembrane</keyword>
<feature type="transmembrane region" description="Helical" evidence="7">
    <location>
        <begin position="42"/>
        <end position="64"/>
    </location>
</feature>
<keyword evidence="5 7" id="KW-1133">Transmembrane helix</keyword>
<keyword evidence="9" id="KW-1185">Reference proteome</keyword>
<comment type="subcellular location">
    <subcellularLocation>
        <location evidence="1">Cell membrane</location>
        <topology evidence="1">Multi-pass membrane protein</topology>
    </subcellularLocation>
</comment>
<protein>
    <submittedName>
        <fullName evidence="8">Uncharacterized protein</fullName>
    </submittedName>
</protein>
<evidence type="ECO:0000256" key="1">
    <source>
        <dbReference type="ARBA" id="ARBA00004651"/>
    </source>
</evidence>
<evidence type="ECO:0000256" key="2">
    <source>
        <dbReference type="ARBA" id="ARBA00022448"/>
    </source>
</evidence>
<keyword evidence="2" id="KW-0813">Transport</keyword>
<keyword evidence="6 7" id="KW-0472">Membrane</keyword>
<name>A0A923EDD7_CLOTT</name>
<feature type="transmembrane region" description="Helical" evidence="7">
    <location>
        <begin position="119"/>
        <end position="137"/>
    </location>
</feature>
<sequence length="197" mass="21941">MDSKLTHKSYLIQYIGFLRVSTSAYSAHALGTNDEKDRILAFIRPMCIAITLGLTFILFQKMIGNFALSILNPSEDIKNLADKYFSILIWGAPLVLGNYVILGWLMGQAKLKESLFMQITTNVVNIVLDLLLVQVFNYNVGGVAVATLISQIIGFGIGCILMITCGNFNFRNLTKNVVFNKEAFKSIMKCNTDLQIL</sequence>
<dbReference type="PANTHER" id="PTHR43549:SF2">
    <property type="entry name" value="MULTIDRUG RESISTANCE PROTEIN NORM-RELATED"/>
    <property type="match status" value="1"/>
</dbReference>
<dbReference type="RefSeq" id="WP_085059130.1">
    <property type="nucleotide sequence ID" value="NZ_JABTAX010000001.1"/>
</dbReference>
<dbReference type="InterPro" id="IPR002528">
    <property type="entry name" value="MATE_fam"/>
</dbReference>
<reference evidence="8 9" key="1">
    <citation type="submission" date="2020-04" db="EMBL/GenBank/DDBJ databases">
        <title>Genomic insights into acetone-butanol-ethanol (ABE) fermentation by sequencing solventogenic clostridia strains.</title>
        <authorList>
            <person name="Brown S."/>
        </authorList>
    </citation>
    <scope>NUCLEOTIDE SEQUENCE [LARGE SCALE GENOMIC DNA]</scope>
    <source>
        <strain evidence="8 9">DJ011</strain>
    </source>
</reference>
<dbReference type="PANTHER" id="PTHR43549">
    <property type="entry name" value="MULTIDRUG RESISTANCE PROTEIN YPNP-RELATED"/>
    <property type="match status" value="1"/>
</dbReference>
<dbReference type="GO" id="GO:0042910">
    <property type="term" value="F:xenobiotic transmembrane transporter activity"/>
    <property type="evidence" value="ECO:0007669"/>
    <property type="project" value="InterPro"/>
</dbReference>
<organism evidence="8 9">
    <name type="scientific">Clostridium tetanomorphum</name>
    <dbReference type="NCBI Taxonomy" id="1553"/>
    <lineage>
        <taxon>Bacteria</taxon>
        <taxon>Bacillati</taxon>
        <taxon>Bacillota</taxon>
        <taxon>Clostridia</taxon>
        <taxon>Eubacteriales</taxon>
        <taxon>Clostridiaceae</taxon>
        <taxon>Clostridium</taxon>
    </lineage>
</organism>
<evidence type="ECO:0000256" key="6">
    <source>
        <dbReference type="ARBA" id="ARBA00023136"/>
    </source>
</evidence>
<evidence type="ECO:0000256" key="5">
    <source>
        <dbReference type="ARBA" id="ARBA00022989"/>
    </source>
</evidence>
<dbReference type="AlphaFoldDB" id="A0A923EDD7"/>
<proteinExistence type="predicted"/>
<evidence type="ECO:0000256" key="7">
    <source>
        <dbReference type="SAM" id="Phobius"/>
    </source>
</evidence>
<dbReference type="GO" id="GO:0005886">
    <property type="term" value="C:plasma membrane"/>
    <property type="evidence" value="ECO:0007669"/>
    <property type="project" value="UniProtKB-SubCell"/>
</dbReference>
<accession>A0A923EDD7</accession>
<dbReference type="Proteomes" id="UP000563151">
    <property type="component" value="Unassembled WGS sequence"/>
</dbReference>
<feature type="transmembrane region" description="Helical" evidence="7">
    <location>
        <begin position="84"/>
        <end position="107"/>
    </location>
</feature>
<evidence type="ECO:0000256" key="3">
    <source>
        <dbReference type="ARBA" id="ARBA00022475"/>
    </source>
</evidence>
<comment type="caution">
    <text evidence="8">The sequence shown here is derived from an EMBL/GenBank/DDBJ whole genome shotgun (WGS) entry which is preliminary data.</text>
</comment>
<dbReference type="GO" id="GO:0015297">
    <property type="term" value="F:antiporter activity"/>
    <property type="evidence" value="ECO:0007669"/>
    <property type="project" value="InterPro"/>
</dbReference>
<keyword evidence="3" id="KW-1003">Cell membrane</keyword>
<dbReference type="InterPro" id="IPR052031">
    <property type="entry name" value="Membrane_Transporter-Flippase"/>
</dbReference>
<evidence type="ECO:0000313" key="9">
    <source>
        <dbReference type="Proteomes" id="UP000563151"/>
    </source>
</evidence>
<dbReference type="Pfam" id="PF01554">
    <property type="entry name" value="MatE"/>
    <property type="match status" value="1"/>
</dbReference>